<accession>A0A6L2NDR3</accession>
<dbReference type="EMBL" id="BKCJ010008542">
    <property type="protein sequence ID" value="GEU82755.1"/>
    <property type="molecule type" value="Genomic_DNA"/>
</dbReference>
<organism evidence="2">
    <name type="scientific">Tanacetum cinerariifolium</name>
    <name type="common">Dalmatian daisy</name>
    <name type="synonym">Chrysanthemum cinerariifolium</name>
    <dbReference type="NCBI Taxonomy" id="118510"/>
    <lineage>
        <taxon>Eukaryota</taxon>
        <taxon>Viridiplantae</taxon>
        <taxon>Streptophyta</taxon>
        <taxon>Embryophyta</taxon>
        <taxon>Tracheophyta</taxon>
        <taxon>Spermatophyta</taxon>
        <taxon>Magnoliopsida</taxon>
        <taxon>eudicotyledons</taxon>
        <taxon>Gunneridae</taxon>
        <taxon>Pentapetalae</taxon>
        <taxon>asterids</taxon>
        <taxon>campanulids</taxon>
        <taxon>Asterales</taxon>
        <taxon>Asteraceae</taxon>
        <taxon>Asteroideae</taxon>
        <taxon>Anthemideae</taxon>
        <taxon>Anthemidinae</taxon>
        <taxon>Tanacetum</taxon>
    </lineage>
</organism>
<dbReference type="GO" id="GO:0003964">
    <property type="term" value="F:RNA-directed DNA polymerase activity"/>
    <property type="evidence" value="ECO:0007669"/>
    <property type="project" value="UniProtKB-KW"/>
</dbReference>
<protein>
    <submittedName>
        <fullName evidence="2">Reverse transcriptase domain-containing protein</fullName>
    </submittedName>
</protein>
<gene>
    <name evidence="2" type="ORF">Tci_054733</name>
</gene>
<keyword evidence="2" id="KW-0808">Transferase</keyword>
<keyword evidence="1" id="KW-0175">Coiled coil</keyword>
<sequence length="453" mass="52265">MTKPYSSHRFIANCFNVGNLKMEVKRIKSSEIATDLDISSEDRFEPYVPRGTDLEMDVDVVRSYGIDIDLVIHAEIDECIAYADALRDRGIDVRVIVKVVDRDNETGTRGSIEVRVDRVTPLVTANDIPEPTQEEGAVERDQGHKIVATGQQSTDMLERIGELERDNMRLKDMMDVMSQRVTRSQRRELRVQRELRQIWRFRFYDCIRIARHEACARRHLGQCLTYDLEHRGHVKNLTTKSTADWQEHWELMTLPETLNPSWELEEMEKEETKMEKMEMEIEELEMVMGTEEEMAITSEDLPARESTYQDFLKCQPLSFNGIEGVVGLTRWFEKMETVFHISNCPEKYQVKIVPNEEDKVDRFVGGLPDNIQESVIVVEPTKLQDAIRIANNLMDQKLKGYARSAENKKRLCWELHFPDLVLLVLVSTASTSVSTGSIVSMVSSKLVLLPYIS</sequence>
<keyword evidence="2" id="KW-0548">Nucleotidyltransferase</keyword>
<evidence type="ECO:0000313" key="2">
    <source>
        <dbReference type="EMBL" id="GEU82755.1"/>
    </source>
</evidence>
<feature type="coiled-coil region" evidence="1">
    <location>
        <begin position="264"/>
        <end position="294"/>
    </location>
</feature>
<comment type="caution">
    <text evidence="2">The sequence shown here is derived from an EMBL/GenBank/DDBJ whole genome shotgun (WGS) entry which is preliminary data.</text>
</comment>
<name>A0A6L2NDR3_TANCI</name>
<proteinExistence type="predicted"/>
<keyword evidence="2" id="KW-0695">RNA-directed DNA polymerase</keyword>
<evidence type="ECO:0000256" key="1">
    <source>
        <dbReference type="SAM" id="Coils"/>
    </source>
</evidence>
<reference evidence="2" key="1">
    <citation type="journal article" date="2019" name="Sci. Rep.">
        <title>Draft genome of Tanacetum cinerariifolium, the natural source of mosquito coil.</title>
        <authorList>
            <person name="Yamashiro T."/>
            <person name="Shiraishi A."/>
            <person name="Satake H."/>
            <person name="Nakayama K."/>
        </authorList>
    </citation>
    <scope>NUCLEOTIDE SEQUENCE</scope>
</reference>
<dbReference type="AlphaFoldDB" id="A0A6L2NDR3"/>